<comment type="similarity">
    <text evidence="7">Belongs to the drug/metabolite transporter (DMT) superfamily. Small multidrug resistance (SMR) (TC 2.A.7.1) family.</text>
</comment>
<evidence type="ECO:0000313" key="9">
    <source>
        <dbReference type="EMBL" id="QJY48785.1"/>
    </source>
</evidence>
<evidence type="ECO:0000313" key="10">
    <source>
        <dbReference type="Proteomes" id="UP000505377"/>
    </source>
</evidence>
<feature type="transmembrane region" description="Helical" evidence="8">
    <location>
        <begin position="57"/>
        <end position="78"/>
    </location>
</feature>
<keyword evidence="6 8" id="KW-0472">Membrane</keyword>
<keyword evidence="5 8" id="KW-1133">Transmembrane helix</keyword>
<accession>A0A6M6JN59</accession>
<dbReference type="Pfam" id="PF00893">
    <property type="entry name" value="Multi_Drug_Res"/>
    <property type="match status" value="1"/>
</dbReference>
<keyword evidence="2" id="KW-0813">Transport</keyword>
<reference evidence="9 10" key="1">
    <citation type="submission" date="2020-05" db="EMBL/GenBank/DDBJ databases">
        <authorList>
            <person name="Mo P."/>
        </authorList>
    </citation>
    <scope>NUCLEOTIDE SEQUENCE [LARGE SCALE GENOMIC DNA]</scope>
    <source>
        <strain evidence="9 10">Gen01</strain>
    </source>
</reference>
<organism evidence="9 10">
    <name type="scientific">Pseudonocardia broussonetiae</name>
    <dbReference type="NCBI Taxonomy" id="2736640"/>
    <lineage>
        <taxon>Bacteria</taxon>
        <taxon>Bacillati</taxon>
        <taxon>Actinomycetota</taxon>
        <taxon>Actinomycetes</taxon>
        <taxon>Pseudonocardiales</taxon>
        <taxon>Pseudonocardiaceae</taxon>
        <taxon>Pseudonocardia</taxon>
    </lineage>
</organism>
<dbReference type="InterPro" id="IPR000390">
    <property type="entry name" value="Small_drug/metabolite_transptr"/>
</dbReference>
<keyword evidence="10" id="KW-1185">Reference proteome</keyword>
<dbReference type="PANTHER" id="PTHR30561">
    <property type="entry name" value="SMR FAMILY PROTON-DEPENDENT DRUG EFFLUX TRANSPORTER SUGE"/>
    <property type="match status" value="1"/>
</dbReference>
<dbReference type="AlphaFoldDB" id="A0A6M6JN59"/>
<evidence type="ECO:0000256" key="4">
    <source>
        <dbReference type="ARBA" id="ARBA00022692"/>
    </source>
</evidence>
<evidence type="ECO:0000256" key="6">
    <source>
        <dbReference type="ARBA" id="ARBA00023136"/>
    </source>
</evidence>
<evidence type="ECO:0000256" key="5">
    <source>
        <dbReference type="ARBA" id="ARBA00022989"/>
    </source>
</evidence>
<name>A0A6M6JN59_9PSEU</name>
<dbReference type="PANTHER" id="PTHR30561:SF1">
    <property type="entry name" value="MULTIDRUG TRANSPORTER EMRE"/>
    <property type="match status" value="1"/>
</dbReference>
<dbReference type="RefSeq" id="WP_172163033.1">
    <property type="nucleotide sequence ID" value="NZ_CP053564.1"/>
</dbReference>
<dbReference type="EMBL" id="CP053564">
    <property type="protein sequence ID" value="QJY48785.1"/>
    <property type="molecule type" value="Genomic_DNA"/>
</dbReference>
<evidence type="ECO:0000256" key="2">
    <source>
        <dbReference type="ARBA" id="ARBA00022448"/>
    </source>
</evidence>
<gene>
    <name evidence="9" type="ORF">HOP40_25875</name>
</gene>
<protein>
    <submittedName>
        <fullName evidence="9">QacE family quaternary ammonium compound efflux SMR transporter</fullName>
    </submittedName>
</protein>
<comment type="subcellular location">
    <subcellularLocation>
        <location evidence="1 7">Cell membrane</location>
        <topology evidence="1 7">Multi-pass membrane protein</topology>
    </subcellularLocation>
</comment>
<dbReference type="InterPro" id="IPR037185">
    <property type="entry name" value="EmrE-like"/>
</dbReference>
<dbReference type="InterPro" id="IPR045324">
    <property type="entry name" value="Small_multidrug_res"/>
</dbReference>
<sequence length="106" mass="10666">MVPALLVLAVVSGVVGSTSLKLSHGFRRFWPVVGTALGYGVATVALGLLMEHLPVGVIHAVWGGGAAVLLTVVGRTVFGERITAARLAGVGLIVGGVVLLNLTGTL</sequence>
<evidence type="ECO:0000256" key="3">
    <source>
        <dbReference type="ARBA" id="ARBA00022475"/>
    </source>
</evidence>
<keyword evidence="4 7" id="KW-0812">Transmembrane</keyword>
<dbReference type="SUPFAM" id="SSF103481">
    <property type="entry name" value="Multidrug resistance efflux transporter EmrE"/>
    <property type="match status" value="1"/>
</dbReference>
<evidence type="ECO:0000256" key="7">
    <source>
        <dbReference type="RuleBase" id="RU003942"/>
    </source>
</evidence>
<dbReference type="GO" id="GO:0022857">
    <property type="term" value="F:transmembrane transporter activity"/>
    <property type="evidence" value="ECO:0007669"/>
    <property type="project" value="InterPro"/>
</dbReference>
<evidence type="ECO:0000256" key="8">
    <source>
        <dbReference type="SAM" id="Phobius"/>
    </source>
</evidence>
<keyword evidence="3" id="KW-1003">Cell membrane</keyword>
<feature type="transmembrane region" description="Helical" evidence="8">
    <location>
        <begin position="29"/>
        <end position="50"/>
    </location>
</feature>
<dbReference type="Gene3D" id="1.10.3730.20">
    <property type="match status" value="1"/>
</dbReference>
<feature type="transmembrane region" description="Helical" evidence="8">
    <location>
        <begin position="84"/>
        <end position="102"/>
    </location>
</feature>
<dbReference type="KEGG" id="pbro:HOP40_25875"/>
<dbReference type="Proteomes" id="UP000505377">
    <property type="component" value="Chromosome"/>
</dbReference>
<evidence type="ECO:0000256" key="1">
    <source>
        <dbReference type="ARBA" id="ARBA00004651"/>
    </source>
</evidence>
<proteinExistence type="inferred from homology"/>
<dbReference type="GO" id="GO:0005886">
    <property type="term" value="C:plasma membrane"/>
    <property type="evidence" value="ECO:0007669"/>
    <property type="project" value="UniProtKB-SubCell"/>
</dbReference>